<dbReference type="Pfam" id="PF23421">
    <property type="entry name" value="DUF7109"/>
    <property type="match status" value="1"/>
</dbReference>
<keyword evidence="2" id="KW-1185">Reference proteome</keyword>
<name>A0A8J7YAI0_9EURY</name>
<evidence type="ECO:0000313" key="1">
    <source>
        <dbReference type="EMBL" id="MBV0923676.1"/>
    </source>
</evidence>
<dbReference type="EMBL" id="JAHQXF010000001">
    <property type="protein sequence ID" value="MBV0923676.1"/>
    <property type="molecule type" value="Genomic_DNA"/>
</dbReference>
<dbReference type="AlphaFoldDB" id="A0A8J7YAI0"/>
<dbReference type="InterPro" id="IPR055533">
    <property type="entry name" value="DUF7109"/>
</dbReference>
<dbReference type="RefSeq" id="WP_162316788.1">
    <property type="nucleotide sequence ID" value="NZ_JAHQXF010000001.1"/>
</dbReference>
<gene>
    <name evidence="1" type="ORF">KTS45_05625</name>
</gene>
<comment type="caution">
    <text evidence="1">The sequence shown here is derived from an EMBL/GenBank/DDBJ whole genome shotgun (WGS) entry which is preliminary data.</text>
</comment>
<sequence length="157" mass="16662">MDLTGDDFAGVVDVFGALTRAELGEACVELAFKRGEDAEAAAFDDGIDDALAGYHLVRVADHGADADDPLLVVGPAAFPRLPEGAEDLPHIMDVPDRIISDEAVARAAEERFREDAVVAVEAGDDDRIADLLDVSYDLEAWGPVELGEARTRLDDAG</sequence>
<evidence type="ECO:0000313" key="2">
    <source>
        <dbReference type="Proteomes" id="UP000766550"/>
    </source>
</evidence>
<dbReference type="OrthoDB" id="214610at2157"/>
<protein>
    <submittedName>
        <fullName evidence="1">Uncharacterized protein</fullName>
    </submittedName>
</protein>
<accession>A0A8J7YAI0</accession>
<reference evidence="1 2" key="1">
    <citation type="submission" date="2021-06" db="EMBL/GenBank/DDBJ databases">
        <title>New haloarchaea isolates fom saline soil.</title>
        <authorList>
            <person name="Duran-Viseras A."/>
            <person name="Sanchez-Porro C.S."/>
            <person name="Ventosa A."/>
        </authorList>
    </citation>
    <scope>NUCLEOTIDE SEQUENCE [LARGE SCALE GENOMIC DNA]</scope>
    <source>
        <strain evidence="1 2">JCM 183640</strain>
    </source>
</reference>
<dbReference type="Proteomes" id="UP000766550">
    <property type="component" value="Unassembled WGS sequence"/>
</dbReference>
<proteinExistence type="predicted"/>
<organism evidence="1 2">
    <name type="scientific">Haloarcula limicola</name>
    <dbReference type="NCBI Taxonomy" id="1429915"/>
    <lineage>
        <taxon>Archaea</taxon>
        <taxon>Methanobacteriati</taxon>
        <taxon>Methanobacteriota</taxon>
        <taxon>Stenosarchaea group</taxon>
        <taxon>Halobacteria</taxon>
        <taxon>Halobacteriales</taxon>
        <taxon>Haloarculaceae</taxon>
        <taxon>Haloarcula</taxon>
    </lineage>
</organism>